<dbReference type="EMBL" id="JAGGJV010000004">
    <property type="protein sequence ID" value="MBP1859116.1"/>
    <property type="molecule type" value="Genomic_DNA"/>
</dbReference>
<reference evidence="2 3" key="1">
    <citation type="submission" date="2021-03" db="EMBL/GenBank/DDBJ databases">
        <title>Genomic Encyclopedia of Type Strains, Phase IV (KMG-IV): sequencing the most valuable type-strain genomes for metagenomic binning, comparative biology and taxonomic classification.</title>
        <authorList>
            <person name="Goeker M."/>
        </authorList>
    </citation>
    <scope>NUCLEOTIDE SEQUENCE [LARGE SCALE GENOMIC DNA]</scope>
    <source>
        <strain evidence="2 3">DSM 26427</strain>
    </source>
</reference>
<name>A0ABS4EMR0_9HYPH</name>
<gene>
    <name evidence="2" type="ORF">J2Z75_002628</name>
</gene>
<dbReference type="RefSeq" id="WP_209852904.1">
    <property type="nucleotide sequence ID" value="NZ_JAGGJV010000004.1"/>
</dbReference>
<dbReference type="InterPro" id="IPR004360">
    <property type="entry name" value="Glyas_Fos-R_dOase_dom"/>
</dbReference>
<dbReference type="InterPro" id="IPR029068">
    <property type="entry name" value="Glyas_Bleomycin-R_OHBP_Dase"/>
</dbReference>
<dbReference type="Proteomes" id="UP000823786">
    <property type="component" value="Unassembled WGS sequence"/>
</dbReference>
<dbReference type="Gene3D" id="3.10.180.10">
    <property type="entry name" value="2,3-Dihydroxybiphenyl 1,2-Dioxygenase, domain 1"/>
    <property type="match status" value="1"/>
</dbReference>
<evidence type="ECO:0000259" key="1">
    <source>
        <dbReference type="PROSITE" id="PS51819"/>
    </source>
</evidence>
<organism evidence="2 3">
    <name type="scientific">Rhizobium herbae</name>
    <dbReference type="NCBI Taxonomy" id="508661"/>
    <lineage>
        <taxon>Bacteria</taxon>
        <taxon>Pseudomonadati</taxon>
        <taxon>Pseudomonadota</taxon>
        <taxon>Alphaproteobacteria</taxon>
        <taxon>Hyphomicrobiales</taxon>
        <taxon>Rhizobiaceae</taxon>
        <taxon>Rhizobium/Agrobacterium group</taxon>
        <taxon>Rhizobium</taxon>
    </lineage>
</organism>
<dbReference type="InterPro" id="IPR037523">
    <property type="entry name" value="VOC_core"/>
</dbReference>
<keyword evidence="3" id="KW-1185">Reference proteome</keyword>
<protein>
    <submittedName>
        <fullName evidence="2">Catechol 2,3-dioxygenase-like lactoylglutathione lyase family enzyme</fullName>
    </submittedName>
</protein>
<comment type="caution">
    <text evidence="2">The sequence shown here is derived from an EMBL/GenBank/DDBJ whole genome shotgun (WGS) entry which is preliminary data.</text>
</comment>
<dbReference type="PANTHER" id="PTHR36503">
    <property type="entry name" value="BLR2520 PROTEIN"/>
    <property type="match status" value="1"/>
</dbReference>
<evidence type="ECO:0000313" key="3">
    <source>
        <dbReference type="Proteomes" id="UP000823786"/>
    </source>
</evidence>
<proteinExistence type="predicted"/>
<accession>A0ABS4EMR0</accession>
<evidence type="ECO:0000313" key="2">
    <source>
        <dbReference type="EMBL" id="MBP1859116.1"/>
    </source>
</evidence>
<sequence length="142" mass="15520">MRLDSIEVVTLFVDDIDEAKAFYKRVFAPDIVYQDDVSAVFKFSGAMVNLLKVTEAPQLIAPSTVAPFGSGSRALFTIKVDDTDAVCAELHRRGVTLLNGPVDRPWGRRTAAFADPSGHVWEVAQELGQAVMAQTGDVTHRK</sequence>
<feature type="domain" description="VOC" evidence="1">
    <location>
        <begin position="2"/>
        <end position="126"/>
    </location>
</feature>
<dbReference type="Pfam" id="PF00903">
    <property type="entry name" value="Glyoxalase"/>
    <property type="match status" value="1"/>
</dbReference>
<dbReference type="PROSITE" id="PS51819">
    <property type="entry name" value="VOC"/>
    <property type="match status" value="1"/>
</dbReference>
<dbReference type="PANTHER" id="PTHR36503:SF3">
    <property type="entry name" value="BLR0126 PROTEIN"/>
    <property type="match status" value="1"/>
</dbReference>
<dbReference type="SUPFAM" id="SSF54593">
    <property type="entry name" value="Glyoxalase/Bleomycin resistance protein/Dihydroxybiphenyl dioxygenase"/>
    <property type="match status" value="1"/>
</dbReference>